<sequence length="234" mass="25427">MQPKKKEAANVSVFERLGPLPPQSKRAESPRWADLEDSDDEDKKKKKIGTTVQGGALMDSAVPKSAGFSDGLEEAESPTLLVAVVLIVAVVEVVGRPLPEAPRAATALGGASSSSSSSSSSLSAQERKRLNMNKELPELFSMRKSAEIEIKKEHQVLMVNKTTSFKKQGKPNNKGNFKKSGKKAVAPPVKPKAGPKPDTECYYCKEKGHWKRNCPKYLADLKSGHVKKKGIFDI</sequence>
<feature type="region of interest" description="Disordered" evidence="2">
    <location>
        <begin position="1"/>
        <end position="71"/>
    </location>
</feature>
<keyword evidence="1" id="KW-0479">Metal-binding</keyword>
<evidence type="ECO:0000313" key="5">
    <source>
        <dbReference type="Proteomes" id="UP001231189"/>
    </source>
</evidence>
<dbReference type="Pfam" id="PF00098">
    <property type="entry name" value="zf-CCHC"/>
    <property type="match status" value="1"/>
</dbReference>
<feature type="region of interest" description="Disordered" evidence="2">
    <location>
        <begin position="104"/>
        <end position="127"/>
    </location>
</feature>
<dbReference type="GO" id="GO:0003676">
    <property type="term" value="F:nucleic acid binding"/>
    <property type="evidence" value="ECO:0007669"/>
    <property type="project" value="InterPro"/>
</dbReference>
<keyword evidence="1" id="KW-0863">Zinc-finger</keyword>
<dbReference type="InterPro" id="IPR036875">
    <property type="entry name" value="Znf_CCHC_sf"/>
</dbReference>
<accession>A0AAD8WQ44</accession>
<evidence type="ECO:0000256" key="2">
    <source>
        <dbReference type="SAM" id="MobiDB-lite"/>
    </source>
</evidence>
<proteinExistence type="predicted"/>
<feature type="region of interest" description="Disordered" evidence="2">
    <location>
        <begin position="164"/>
        <end position="198"/>
    </location>
</feature>
<feature type="domain" description="CCHC-type" evidence="3">
    <location>
        <begin position="201"/>
        <end position="216"/>
    </location>
</feature>
<dbReference type="InterPro" id="IPR001878">
    <property type="entry name" value="Znf_CCHC"/>
</dbReference>
<feature type="compositionally biased region" description="Basic and acidic residues" evidence="2">
    <location>
        <begin position="25"/>
        <end position="34"/>
    </location>
</feature>
<dbReference type="SMART" id="SM00343">
    <property type="entry name" value="ZnF_C2HC"/>
    <property type="match status" value="1"/>
</dbReference>
<keyword evidence="1" id="KW-0862">Zinc</keyword>
<protein>
    <recommendedName>
        <fullName evidence="3">CCHC-type domain-containing protein</fullName>
    </recommendedName>
</protein>
<name>A0AAD8WQ44_LOLMU</name>
<evidence type="ECO:0000256" key="1">
    <source>
        <dbReference type="PROSITE-ProRule" id="PRU00047"/>
    </source>
</evidence>
<feature type="compositionally biased region" description="Low complexity" evidence="2">
    <location>
        <begin position="112"/>
        <end position="123"/>
    </location>
</feature>
<evidence type="ECO:0000259" key="3">
    <source>
        <dbReference type="PROSITE" id="PS50158"/>
    </source>
</evidence>
<dbReference type="GO" id="GO:0008270">
    <property type="term" value="F:zinc ion binding"/>
    <property type="evidence" value="ECO:0007669"/>
    <property type="project" value="UniProtKB-KW"/>
</dbReference>
<dbReference type="Gene3D" id="4.10.60.10">
    <property type="entry name" value="Zinc finger, CCHC-type"/>
    <property type="match status" value="1"/>
</dbReference>
<gene>
    <name evidence="4" type="ORF">QYE76_058666</name>
</gene>
<dbReference type="EMBL" id="JAUUTY010000003">
    <property type="protein sequence ID" value="KAK1670507.1"/>
    <property type="molecule type" value="Genomic_DNA"/>
</dbReference>
<organism evidence="4 5">
    <name type="scientific">Lolium multiflorum</name>
    <name type="common">Italian ryegrass</name>
    <name type="synonym">Lolium perenne subsp. multiflorum</name>
    <dbReference type="NCBI Taxonomy" id="4521"/>
    <lineage>
        <taxon>Eukaryota</taxon>
        <taxon>Viridiplantae</taxon>
        <taxon>Streptophyta</taxon>
        <taxon>Embryophyta</taxon>
        <taxon>Tracheophyta</taxon>
        <taxon>Spermatophyta</taxon>
        <taxon>Magnoliopsida</taxon>
        <taxon>Liliopsida</taxon>
        <taxon>Poales</taxon>
        <taxon>Poaceae</taxon>
        <taxon>BOP clade</taxon>
        <taxon>Pooideae</taxon>
        <taxon>Poodae</taxon>
        <taxon>Poeae</taxon>
        <taxon>Poeae Chloroplast Group 2 (Poeae type)</taxon>
        <taxon>Loliodinae</taxon>
        <taxon>Loliinae</taxon>
        <taxon>Lolium</taxon>
    </lineage>
</organism>
<dbReference type="SUPFAM" id="SSF57756">
    <property type="entry name" value="Retrovirus zinc finger-like domains"/>
    <property type="match status" value="1"/>
</dbReference>
<dbReference type="PROSITE" id="PS50158">
    <property type="entry name" value="ZF_CCHC"/>
    <property type="match status" value="1"/>
</dbReference>
<evidence type="ECO:0000313" key="4">
    <source>
        <dbReference type="EMBL" id="KAK1670507.1"/>
    </source>
</evidence>
<reference evidence="4" key="1">
    <citation type="submission" date="2023-07" db="EMBL/GenBank/DDBJ databases">
        <title>A chromosome-level genome assembly of Lolium multiflorum.</title>
        <authorList>
            <person name="Chen Y."/>
            <person name="Copetti D."/>
            <person name="Kolliker R."/>
            <person name="Studer B."/>
        </authorList>
    </citation>
    <scope>NUCLEOTIDE SEQUENCE</scope>
    <source>
        <strain evidence="4">02402/16</strain>
        <tissue evidence="4">Leaf</tissue>
    </source>
</reference>
<dbReference type="AlphaFoldDB" id="A0AAD8WQ44"/>
<comment type="caution">
    <text evidence="4">The sequence shown here is derived from an EMBL/GenBank/DDBJ whole genome shotgun (WGS) entry which is preliminary data.</text>
</comment>
<dbReference type="Proteomes" id="UP001231189">
    <property type="component" value="Unassembled WGS sequence"/>
</dbReference>
<keyword evidence="5" id="KW-1185">Reference proteome</keyword>